<organism evidence="5 6">
    <name type="scientific">Flavisolibacter ginsengisoli DSM 18119</name>
    <dbReference type="NCBI Taxonomy" id="1121884"/>
    <lineage>
        <taxon>Bacteria</taxon>
        <taxon>Pseudomonadati</taxon>
        <taxon>Bacteroidota</taxon>
        <taxon>Chitinophagia</taxon>
        <taxon>Chitinophagales</taxon>
        <taxon>Chitinophagaceae</taxon>
        <taxon>Flavisolibacter</taxon>
    </lineage>
</organism>
<reference evidence="5 6" key="1">
    <citation type="submission" date="2016-11" db="EMBL/GenBank/DDBJ databases">
        <authorList>
            <person name="Jaros S."/>
            <person name="Januszkiewicz K."/>
            <person name="Wedrychowicz H."/>
        </authorList>
    </citation>
    <scope>NUCLEOTIDE SEQUENCE [LARGE SCALE GENOMIC DNA]</scope>
    <source>
        <strain evidence="5 6">DSM 18119</strain>
    </source>
</reference>
<dbReference type="AlphaFoldDB" id="A0A1M4YQC2"/>
<dbReference type="SUPFAM" id="SSF47413">
    <property type="entry name" value="lambda repressor-like DNA-binding domains"/>
    <property type="match status" value="1"/>
</dbReference>
<gene>
    <name evidence="5" type="ORF">SAMN02745131_01724</name>
</gene>
<dbReference type="Gene3D" id="3.40.50.2300">
    <property type="match status" value="2"/>
</dbReference>
<dbReference type="SUPFAM" id="SSF53822">
    <property type="entry name" value="Periplasmic binding protein-like I"/>
    <property type="match status" value="1"/>
</dbReference>
<keyword evidence="1" id="KW-0805">Transcription regulation</keyword>
<dbReference type="OrthoDB" id="9803256at2"/>
<dbReference type="GO" id="GO:0003700">
    <property type="term" value="F:DNA-binding transcription factor activity"/>
    <property type="evidence" value="ECO:0007669"/>
    <property type="project" value="TreeGrafter"/>
</dbReference>
<dbReference type="CDD" id="cd01392">
    <property type="entry name" value="HTH_LacI"/>
    <property type="match status" value="1"/>
</dbReference>
<dbReference type="Pfam" id="PF00356">
    <property type="entry name" value="LacI"/>
    <property type="match status" value="1"/>
</dbReference>
<accession>A0A1M4YQC2</accession>
<dbReference type="RefSeq" id="WP_072834935.1">
    <property type="nucleotide sequence ID" value="NZ_FQUU01000006.1"/>
</dbReference>
<dbReference type="SMART" id="SM00354">
    <property type="entry name" value="HTH_LACI"/>
    <property type="match status" value="1"/>
</dbReference>
<evidence type="ECO:0000259" key="4">
    <source>
        <dbReference type="PROSITE" id="PS50932"/>
    </source>
</evidence>
<feature type="domain" description="HTH lacI-type" evidence="4">
    <location>
        <begin position="5"/>
        <end position="61"/>
    </location>
</feature>
<evidence type="ECO:0000256" key="3">
    <source>
        <dbReference type="ARBA" id="ARBA00023163"/>
    </source>
</evidence>
<dbReference type="EMBL" id="FQUU01000006">
    <property type="protein sequence ID" value="SHF08004.1"/>
    <property type="molecule type" value="Genomic_DNA"/>
</dbReference>
<evidence type="ECO:0000256" key="1">
    <source>
        <dbReference type="ARBA" id="ARBA00023015"/>
    </source>
</evidence>
<dbReference type="InterPro" id="IPR000843">
    <property type="entry name" value="HTH_LacI"/>
</dbReference>
<dbReference type="CDD" id="cd19977">
    <property type="entry name" value="PBP1_EndR-like"/>
    <property type="match status" value="1"/>
</dbReference>
<protein>
    <submittedName>
        <fullName evidence="5">Transcriptional regulator, LacI family</fullName>
    </submittedName>
</protein>
<dbReference type="Gene3D" id="1.10.260.40">
    <property type="entry name" value="lambda repressor-like DNA-binding domains"/>
    <property type="match status" value="1"/>
</dbReference>
<evidence type="ECO:0000313" key="6">
    <source>
        <dbReference type="Proteomes" id="UP000184048"/>
    </source>
</evidence>
<dbReference type="InterPro" id="IPR028082">
    <property type="entry name" value="Peripla_BP_I"/>
</dbReference>
<dbReference type="InterPro" id="IPR046335">
    <property type="entry name" value="LacI/GalR-like_sensor"/>
</dbReference>
<name>A0A1M4YQC2_9BACT</name>
<keyword evidence="2" id="KW-0238">DNA-binding</keyword>
<dbReference type="GO" id="GO:0000976">
    <property type="term" value="F:transcription cis-regulatory region binding"/>
    <property type="evidence" value="ECO:0007669"/>
    <property type="project" value="TreeGrafter"/>
</dbReference>
<dbReference type="PANTHER" id="PTHR30146:SF109">
    <property type="entry name" value="HTH-TYPE TRANSCRIPTIONAL REGULATOR GALS"/>
    <property type="match status" value="1"/>
</dbReference>
<evidence type="ECO:0000313" key="5">
    <source>
        <dbReference type="EMBL" id="SHF08004.1"/>
    </source>
</evidence>
<dbReference type="Proteomes" id="UP000184048">
    <property type="component" value="Unassembled WGS sequence"/>
</dbReference>
<dbReference type="Pfam" id="PF13377">
    <property type="entry name" value="Peripla_BP_3"/>
    <property type="match status" value="1"/>
</dbReference>
<dbReference type="STRING" id="1121884.SAMN02745131_01724"/>
<keyword evidence="3" id="KW-0804">Transcription</keyword>
<sequence length="344" mass="38249">MKKKVSLKDIAQKVGVSIALVSYVLNNKKQGRISEEISKKIRDTAQKLNYRPNQIAKSLKTNKTNTIGLVVADIANPFSSTIARIIEDEAEKNNYTVIVGSSDEKEERSKRIINVMLDRQVDGIIFAPAANDQPLIEYLQKSKVPFVLIDRYFPGLKVNYVAVNNTEASFTGVEHLVMAGCRRIGFIGFKTTLSHLQDRKKGYQSALKKNGITVSKSWIKEVPIDTSAEEVKEAIKALLALPEPIDALFFASNKVSTLGLKYINRLGLKVPNDLKILSFDQSDATDLFYATLTHIRQPLDEMGKVAVQTLVELMTRPKKITQIHLPAKLVIGQSTGVNTIEQPV</sequence>
<dbReference type="PROSITE" id="PS50932">
    <property type="entry name" value="HTH_LACI_2"/>
    <property type="match status" value="1"/>
</dbReference>
<evidence type="ECO:0000256" key="2">
    <source>
        <dbReference type="ARBA" id="ARBA00023125"/>
    </source>
</evidence>
<dbReference type="PANTHER" id="PTHR30146">
    <property type="entry name" value="LACI-RELATED TRANSCRIPTIONAL REPRESSOR"/>
    <property type="match status" value="1"/>
</dbReference>
<keyword evidence="6" id="KW-1185">Reference proteome</keyword>
<proteinExistence type="predicted"/>
<dbReference type="InterPro" id="IPR010982">
    <property type="entry name" value="Lambda_DNA-bd_dom_sf"/>
</dbReference>